<dbReference type="RefSeq" id="XP_001882267.1">
    <property type="nucleotide sequence ID" value="XM_001882232.1"/>
</dbReference>
<dbReference type="HOGENOM" id="CLU_2210489_0_0_1"/>
<dbReference type="Proteomes" id="UP000001194">
    <property type="component" value="Unassembled WGS sequence"/>
</dbReference>
<evidence type="ECO:0000313" key="2">
    <source>
        <dbReference type="Proteomes" id="UP000001194"/>
    </source>
</evidence>
<name>B0DE99_LACBS</name>
<dbReference type="KEGG" id="lbc:LACBIDRAFT_299209"/>
<keyword evidence="2" id="KW-1185">Reference proteome</keyword>
<proteinExistence type="predicted"/>
<dbReference type="GeneID" id="6077982"/>
<dbReference type="EMBL" id="DS547106">
    <property type="protein sequence ID" value="EDR06894.1"/>
    <property type="molecule type" value="Genomic_DNA"/>
</dbReference>
<sequence>MLSAVHLEATNRPAATANTKSSLLEYCSTPQTTTLPIHAPSTYLYSPPSKTSWTPKNMPVVGPKGGRRYRMNYLHENLNWLEEAGRTIVRGVCPFCFTRTGDVEHES</sequence>
<gene>
    <name evidence="1" type="ORF">LACBIDRAFT_299209</name>
</gene>
<accession>B0DE99</accession>
<organism evidence="2">
    <name type="scientific">Laccaria bicolor (strain S238N-H82 / ATCC MYA-4686)</name>
    <name type="common">Bicoloured deceiver</name>
    <name type="synonym">Laccaria laccata var. bicolor</name>
    <dbReference type="NCBI Taxonomy" id="486041"/>
    <lineage>
        <taxon>Eukaryota</taxon>
        <taxon>Fungi</taxon>
        <taxon>Dikarya</taxon>
        <taxon>Basidiomycota</taxon>
        <taxon>Agaricomycotina</taxon>
        <taxon>Agaricomycetes</taxon>
        <taxon>Agaricomycetidae</taxon>
        <taxon>Agaricales</taxon>
        <taxon>Agaricineae</taxon>
        <taxon>Hydnangiaceae</taxon>
        <taxon>Laccaria</taxon>
    </lineage>
</organism>
<dbReference type="InParanoid" id="B0DE99"/>
<evidence type="ECO:0000313" key="1">
    <source>
        <dbReference type="EMBL" id="EDR06894.1"/>
    </source>
</evidence>
<reference evidence="1 2" key="1">
    <citation type="journal article" date="2008" name="Nature">
        <title>The genome of Laccaria bicolor provides insights into mycorrhizal symbiosis.</title>
        <authorList>
            <person name="Martin F."/>
            <person name="Aerts A."/>
            <person name="Ahren D."/>
            <person name="Brun A."/>
            <person name="Danchin E.G.J."/>
            <person name="Duchaussoy F."/>
            <person name="Gibon J."/>
            <person name="Kohler A."/>
            <person name="Lindquist E."/>
            <person name="Pereda V."/>
            <person name="Salamov A."/>
            <person name="Shapiro H.J."/>
            <person name="Wuyts J."/>
            <person name="Blaudez D."/>
            <person name="Buee M."/>
            <person name="Brokstein P."/>
            <person name="Canbaeck B."/>
            <person name="Cohen D."/>
            <person name="Courty P.E."/>
            <person name="Coutinho P.M."/>
            <person name="Delaruelle C."/>
            <person name="Detter J.C."/>
            <person name="Deveau A."/>
            <person name="DiFazio S."/>
            <person name="Duplessis S."/>
            <person name="Fraissinet-Tachet L."/>
            <person name="Lucic E."/>
            <person name="Frey-Klett P."/>
            <person name="Fourrey C."/>
            <person name="Feussner I."/>
            <person name="Gay G."/>
            <person name="Grimwood J."/>
            <person name="Hoegger P.J."/>
            <person name="Jain P."/>
            <person name="Kilaru S."/>
            <person name="Labbe J."/>
            <person name="Lin Y.C."/>
            <person name="Legue V."/>
            <person name="Le Tacon F."/>
            <person name="Marmeisse R."/>
            <person name="Melayah D."/>
            <person name="Montanini B."/>
            <person name="Muratet M."/>
            <person name="Nehls U."/>
            <person name="Niculita-Hirzel H."/>
            <person name="Oudot-Le Secq M.P."/>
            <person name="Peter M."/>
            <person name="Quesneville H."/>
            <person name="Rajashekar B."/>
            <person name="Reich M."/>
            <person name="Rouhier N."/>
            <person name="Schmutz J."/>
            <person name="Yin T."/>
            <person name="Chalot M."/>
            <person name="Henrissat B."/>
            <person name="Kuees U."/>
            <person name="Lucas S."/>
            <person name="Van de Peer Y."/>
            <person name="Podila G.K."/>
            <person name="Polle A."/>
            <person name="Pukkila P.J."/>
            <person name="Richardson P.M."/>
            <person name="Rouze P."/>
            <person name="Sanders I.R."/>
            <person name="Stajich J.E."/>
            <person name="Tunlid A."/>
            <person name="Tuskan G."/>
            <person name="Grigoriev I.V."/>
        </authorList>
    </citation>
    <scope>NUCLEOTIDE SEQUENCE [LARGE SCALE GENOMIC DNA]</scope>
    <source>
        <strain evidence="2">S238N-H82 / ATCC MYA-4686</strain>
    </source>
</reference>
<dbReference type="AlphaFoldDB" id="B0DE99"/>
<protein>
    <submittedName>
        <fullName evidence="1">Predicted protein</fullName>
    </submittedName>
</protein>